<accession>A0A409WD33</accession>
<protein>
    <submittedName>
        <fullName evidence="1">Uncharacterized protein</fullName>
    </submittedName>
</protein>
<organism evidence="1 2">
    <name type="scientific">Gymnopilus dilepis</name>
    <dbReference type="NCBI Taxonomy" id="231916"/>
    <lineage>
        <taxon>Eukaryota</taxon>
        <taxon>Fungi</taxon>
        <taxon>Dikarya</taxon>
        <taxon>Basidiomycota</taxon>
        <taxon>Agaricomycotina</taxon>
        <taxon>Agaricomycetes</taxon>
        <taxon>Agaricomycetidae</taxon>
        <taxon>Agaricales</taxon>
        <taxon>Agaricineae</taxon>
        <taxon>Hymenogastraceae</taxon>
        <taxon>Gymnopilus</taxon>
    </lineage>
</organism>
<dbReference type="EMBL" id="NHYE01005161">
    <property type="protein sequence ID" value="PPQ76427.1"/>
    <property type="molecule type" value="Genomic_DNA"/>
</dbReference>
<sequence length="2070" mass="235625">LGVRLHPPGILPCRLCGVILASCLALLPISLVKQNVRFLLTLDFSQTSITQLAVPQKKGVIRVVKTLDPSRMKEMSQEVFDISGYAQPAFAFSPSVATKRLAPITYGSSIGSLYYHQPVPPLPDVAGVLRFRLMHHVEAFADGEDLRRSDGSHWQVYLYNLAKSEIWRPVRLKLLQDSLVDPGVFDDLRELDIAVEGYPLYLYNLGQPFGLDMGYGVLCKTLIKRSMALQWEWAVLPELYKWNRKPPYTGRIRVCLELSKDLPDSSVALVLRVLEVLTPVKCLQPDLDWVKRPVPGELLSCIREPKIAQSVQLSDEAYRPMFYDLRERQNGKNVAHFFGISLSCSLLVPSHVGSLGSSRRSVSSPSYHRDAKNQNSEWLPSSIIQLDKPQNEPIKRVVKTLDPSKMKEARQQVFDISGYLQPCFLFSPSALARRRASIDYGYETEVSATRPFPPGSIGSLYYHQPVPPLPDVAGELRFRLMHHVEAFADGEDLRRPDGSHWQVYLCNLAKSAKWRPVRMCLLEDSLVDPGVIDDLRELEITIRGTPRYLYDLGQPFELDMSFGSICKTLIKRSMAFRWRWDVLAELYRDPGQRSPPYTGRIRVCLELSKDLPDSSVALVLRVLEVLDPVVCLQPNLAFIKRPVPGELLSRVTKRGRSIPQGIQLPDEAYRPFFYDLQKRKNGENIAKFVSVENSLVTCLAAKLPGFFSKSMPVAWFRSQKRRVSREVKTFDPSKMVQMGQEVFDISGVLSPRFKIPPSASRKKKSAFQVQSDHSEHGLWQPFPPGSIGSLYYYQPAPPLPEIAGGLRFRLMPHVEAFADGKDALCPDGSPWQVHLCNLAKSDCWKPVRLKLLEESLVDPTVLADLKSLDMKMRGGHSYLYYLNQPFELDLNFGSTRKTLINRSMAGQIRWGIINDLYSRVRHSSPRPDRWPPYTGRILVRFELQTLSNSRPALVVRVLDVLTPVECLQPAFDFIKRPVPGELLSCTRNSAAIQGEELSDDDYRLISYDLRTRSYGRDVANILSRGWIPREFQQSSACRLFSMSSRRFNKPKNRPVSREIKTFDPSKMVEKGQEVFDLSGFIRPLFNIPPSVSFEKRSTFRISFGWMKDKQPRPFPPGSIGALYYYQPPPPLPDIAGELRFRIMPHAEAFTDGTDLLRSDGSPWQVCLYNWAKSNYCEPVRLKLLEESLLDPTVLADLRKLELDTRGGHRYHYYLGQPFELDMSSGYILRPLINRSIAGRIRWNIFYALYRGVYIRHKRCNSGPPYTGRILVRFELQTPPDSTPALVVRVLDVLTPVQCLQPAFDFIKRPVPGELLSCSRIRTALPEGVELPGEAYVPFTYDLRKNRDGKDVAEFAGNFSNRALVACFRRFSKPKNRPVSREIKTFDPSKMVEKGQEVFDISGYRFPQFHLSSPISTEKKIWFQVHFDRSSETSALCRPFPAGSIGSLYYYQPAPPLPEIAGGLRFRLMPHVEAFADGKDALCPDGSPWQVHLCNLAKSDCWKPVRLKLLEESLVDPTVLADLKSLDMKMRGGHIYLYYLNQPFELDLSLGSTRKTLINRSMAGQIRWGIINDIYWRVRHSSPRPDRWPPYTGRILVRFELHTFPNSRPALVVRVLDVLTPVECLQPAFDFIKRPVPGELLSCTRSTTAIQDEELSDDDYRLISYDLRTGRHGRDVAKKQGRVQGREEELTVALRQKNISPEGLQISQAAARMLALSWVSPMANFCRNFPGILSRGRIPRKFQQSSACRLFSTSSRSFNEPQNRPVTVSREIKTFDPSQMIEKGQEVFDISGYRFPRFHFSSPISSEKKILFQVQFDSSSETSALRRPFPAGSTGSLYYYQPPPPFPDIAGTLRFRIMPHVEAFADGKDILRPNGSPWQIHLCRLAKSDCWAPVRSKLLEESLVDPTVLADLKRLKMNTRGKPRYHYYLGQSFELDMSSGFIFGTLISRSVAARIHWDIFYGVYVRVRKSHSRPPYTGRILVRFELQTSLESGPALVVRVLDVLTPVECLQPALDFVKRPVPGELLSCSRNLTALPKGVQLPDDAYEPFTYNLRKYKEGKDIAKFAGIYLP</sequence>
<comment type="caution">
    <text evidence="1">The sequence shown here is derived from an EMBL/GenBank/DDBJ whole genome shotgun (WGS) entry which is preliminary data.</text>
</comment>
<feature type="non-terminal residue" evidence="1">
    <location>
        <position position="1"/>
    </location>
</feature>
<evidence type="ECO:0000313" key="1">
    <source>
        <dbReference type="EMBL" id="PPQ76427.1"/>
    </source>
</evidence>
<reference evidence="1 2" key="1">
    <citation type="journal article" date="2018" name="Evol. Lett.">
        <title>Horizontal gene cluster transfer increased hallucinogenic mushroom diversity.</title>
        <authorList>
            <person name="Reynolds H.T."/>
            <person name="Vijayakumar V."/>
            <person name="Gluck-Thaler E."/>
            <person name="Korotkin H.B."/>
            <person name="Matheny P.B."/>
            <person name="Slot J.C."/>
        </authorList>
    </citation>
    <scope>NUCLEOTIDE SEQUENCE [LARGE SCALE GENOMIC DNA]</scope>
    <source>
        <strain evidence="1 2">SRW20</strain>
    </source>
</reference>
<keyword evidence="2" id="KW-1185">Reference proteome</keyword>
<name>A0A409WD33_9AGAR</name>
<dbReference type="InParanoid" id="A0A409WD33"/>
<dbReference type="OrthoDB" id="2961574at2759"/>
<dbReference type="Proteomes" id="UP000284706">
    <property type="component" value="Unassembled WGS sequence"/>
</dbReference>
<gene>
    <name evidence="1" type="ORF">CVT26_013092</name>
</gene>
<proteinExistence type="predicted"/>
<evidence type="ECO:0000313" key="2">
    <source>
        <dbReference type="Proteomes" id="UP000284706"/>
    </source>
</evidence>